<reference evidence="1 2" key="1">
    <citation type="submission" date="2017-08" db="EMBL/GenBank/DDBJ databases">
        <title>WGS of Clinical strains of the CDC Group NO-1 linked to zoonotic infections in humans.</title>
        <authorList>
            <person name="Bernier A.-M."/>
            <person name="Bernard K."/>
        </authorList>
    </citation>
    <scope>NUCLEOTIDE SEQUENCE [LARGE SCALE GENOMIC DNA]</scope>
    <source>
        <strain evidence="1 2">NML120219</strain>
    </source>
</reference>
<protein>
    <submittedName>
        <fullName evidence="1">Uncharacterized protein</fullName>
    </submittedName>
</protein>
<accession>A0A2A2APZ3</accession>
<proteinExistence type="predicted"/>
<gene>
    <name evidence="1" type="ORF">CK621_14430</name>
</gene>
<evidence type="ECO:0000313" key="1">
    <source>
        <dbReference type="EMBL" id="PAT39906.1"/>
    </source>
</evidence>
<dbReference type="EMBL" id="NSJE01000040">
    <property type="protein sequence ID" value="PAT39906.1"/>
    <property type="molecule type" value="Genomic_DNA"/>
</dbReference>
<dbReference type="Proteomes" id="UP000218439">
    <property type="component" value="Unassembled WGS sequence"/>
</dbReference>
<dbReference type="AlphaFoldDB" id="A0A2A2APZ3"/>
<evidence type="ECO:0000313" key="2">
    <source>
        <dbReference type="Proteomes" id="UP000218439"/>
    </source>
</evidence>
<organism evidence="1 2">
    <name type="scientific">Vandammella animalimorsus</name>
    <dbReference type="NCBI Taxonomy" id="2029117"/>
    <lineage>
        <taxon>Bacteria</taxon>
        <taxon>Pseudomonadati</taxon>
        <taxon>Pseudomonadota</taxon>
        <taxon>Betaproteobacteria</taxon>
        <taxon>Burkholderiales</taxon>
        <taxon>Comamonadaceae</taxon>
        <taxon>Vandammella</taxon>
    </lineage>
</organism>
<name>A0A2A2APZ3_9BURK</name>
<comment type="caution">
    <text evidence="1">The sequence shown here is derived from an EMBL/GenBank/DDBJ whole genome shotgun (WGS) entry which is preliminary data.</text>
</comment>
<sequence>MQQSISAGFAAVGGDIKALRASIPPNAIHSSSGGGRSHSRYIRFADGTLIVWGWMHTGQINVPAGGVRDLGHAAWSFPARFVEAPVVSCQVDGAQAAYFACGYGSIFNDVGPRGSGGPNYVRLEQLWVRSHAATQQSVNLRLTFHAVGRWK</sequence>